<organism evidence="6 7">
    <name type="scientific">Parvularcula marina</name>
    <dbReference type="NCBI Taxonomy" id="2292771"/>
    <lineage>
        <taxon>Bacteria</taxon>
        <taxon>Pseudomonadati</taxon>
        <taxon>Pseudomonadota</taxon>
        <taxon>Alphaproteobacteria</taxon>
        <taxon>Parvularculales</taxon>
        <taxon>Parvularculaceae</taxon>
        <taxon>Parvularcula</taxon>
    </lineage>
</organism>
<dbReference type="PROSITE" id="PS00122">
    <property type="entry name" value="CARBOXYLESTERASE_B_1"/>
    <property type="match status" value="1"/>
</dbReference>
<dbReference type="SUPFAM" id="SSF53474">
    <property type="entry name" value="alpha/beta-Hydrolases"/>
    <property type="match status" value="1"/>
</dbReference>
<evidence type="ECO:0000256" key="3">
    <source>
        <dbReference type="RuleBase" id="RU361235"/>
    </source>
</evidence>
<feature type="region of interest" description="Disordered" evidence="4">
    <location>
        <begin position="1"/>
        <end position="20"/>
    </location>
</feature>
<gene>
    <name evidence="6" type="ORF">DX908_07685</name>
</gene>
<dbReference type="GO" id="GO:0016787">
    <property type="term" value="F:hydrolase activity"/>
    <property type="evidence" value="ECO:0007669"/>
    <property type="project" value="UniProtKB-KW"/>
</dbReference>
<evidence type="ECO:0000313" key="7">
    <source>
        <dbReference type="Proteomes" id="UP000264589"/>
    </source>
</evidence>
<comment type="similarity">
    <text evidence="1 3">Belongs to the type-B carboxylesterase/lipase family.</text>
</comment>
<keyword evidence="7" id="KW-1185">Reference proteome</keyword>
<dbReference type="Gene3D" id="3.40.50.1820">
    <property type="entry name" value="alpha/beta hydrolase"/>
    <property type="match status" value="1"/>
</dbReference>
<dbReference type="OrthoDB" id="9775851at2"/>
<dbReference type="InterPro" id="IPR050309">
    <property type="entry name" value="Type-B_Carboxylest/Lipase"/>
</dbReference>
<comment type="caution">
    <text evidence="6">The sequence shown here is derived from an EMBL/GenBank/DDBJ whole genome shotgun (WGS) entry which is preliminary data.</text>
</comment>
<dbReference type="Pfam" id="PF00135">
    <property type="entry name" value="COesterase"/>
    <property type="match status" value="1"/>
</dbReference>
<dbReference type="InterPro" id="IPR029058">
    <property type="entry name" value="AB_hydrolase_fold"/>
</dbReference>
<keyword evidence="2 3" id="KW-0378">Hydrolase</keyword>
<dbReference type="AlphaFoldDB" id="A0A371RI65"/>
<accession>A0A371RI65</accession>
<dbReference type="PANTHER" id="PTHR11559">
    <property type="entry name" value="CARBOXYLESTERASE"/>
    <property type="match status" value="1"/>
</dbReference>
<feature type="domain" description="Carboxylesterase type B" evidence="5">
    <location>
        <begin position="7"/>
        <end position="480"/>
    </location>
</feature>
<dbReference type="InterPro" id="IPR002018">
    <property type="entry name" value="CarbesteraseB"/>
</dbReference>
<name>A0A371RI65_9PROT</name>
<protein>
    <recommendedName>
        <fullName evidence="3">Carboxylic ester hydrolase</fullName>
        <ecNumber evidence="3">3.1.1.-</ecNumber>
    </recommendedName>
</protein>
<dbReference type="EC" id="3.1.1.-" evidence="3"/>
<reference evidence="6 7" key="1">
    <citation type="submission" date="2018-08" db="EMBL/GenBank/DDBJ databases">
        <title>Parvularcula sp. SM1705, isolated from surface water of the South Sea China.</title>
        <authorList>
            <person name="Sun L."/>
        </authorList>
    </citation>
    <scope>NUCLEOTIDE SEQUENCE [LARGE SCALE GENOMIC DNA]</scope>
    <source>
        <strain evidence="6 7">SM1705</strain>
    </source>
</reference>
<evidence type="ECO:0000256" key="4">
    <source>
        <dbReference type="SAM" id="MobiDB-lite"/>
    </source>
</evidence>
<dbReference type="InterPro" id="IPR019826">
    <property type="entry name" value="Carboxylesterase_B_AS"/>
</dbReference>
<evidence type="ECO:0000256" key="2">
    <source>
        <dbReference type="ARBA" id="ARBA00022801"/>
    </source>
</evidence>
<dbReference type="InParanoid" id="A0A371RI65"/>
<evidence type="ECO:0000256" key="1">
    <source>
        <dbReference type="ARBA" id="ARBA00005964"/>
    </source>
</evidence>
<dbReference type="Proteomes" id="UP000264589">
    <property type="component" value="Unassembled WGS sequence"/>
</dbReference>
<sequence>MSDTDHSPIVNTPAGRLEGTREDGLHVFKGIPYAEPPTGQNRWRPPMPKADWNDIKEATSFGPACPQPPRRPGSIYADDLGPTSEDCLSLNVWAPEDASNAPVYVWIHGGTLIWGASKECYYHGARLAREGMVVVTINYRLGILGYLAHPELSADSVDGISGNYGLMDQIEALKWVRRNISAFGGDPNNVTVAGESAGALSILYLLSSPAAKGLFSKAILQSSYLISTPHLKERVHGETPAEEIGSDVGKKLQASDLSVLRAMDAQDLVDNATLAGYLPFGTVDGHLLPAQPADIFDRGEQAPVPVLAGFNSGEVRSLPFLAAPPPSSRAEYEDVIRGRYGEMAEEYLRLYPSTDMMESNFAVVRDALYGWTAEKLVLQQSEQGLPSYLYLFDHGYPAADAADLHAFHACEIPYMFGNFDRTPPLWPTNPDTAEEHALSDKMVSYWSRFAATGTPTAPETAEWPAYGNTRAYMAFRDKPEPGANLMPGMFEFHDYEISRRRKDGGTPWNWNVGLASPPLSEKQR</sequence>
<proteinExistence type="inferred from homology"/>
<evidence type="ECO:0000259" key="5">
    <source>
        <dbReference type="Pfam" id="PF00135"/>
    </source>
</evidence>
<evidence type="ECO:0000313" key="6">
    <source>
        <dbReference type="EMBL" id="RFB05143.1"/>
    </source>
</evidence>
<dbReference type="EMBL" id="QUQO01000001">
    <property type="protein sequence ID" value="RFB05143.1"/>
    <property type="molecule type" value="Genomic_DNA"/>
</dbReference>
<dbReference type="RefSeq" id="WP_116391774.1">
    <property type="nucleotide sequence ID" value="NZ_QUQO01000001.1"/>
</dbReference>